<dbReference type="RefSeq" id="WP_191181830.1">
    <property type="nucleotide sequence ID" value="NZ_JACXAJ010000001.1"/>
</dbReference>
<comment type="caution">
    <text evidence="2">The sequence shown here is derived from an EMBL/GenBank/DDBJ whole genome shotgun (WGS) entry which is preliminary data.</text>
</comment>
<reference evidence="2 3" key="1">
    <citation type="submission" date="2020-09" db="EMBL/GenBank/DDBJ databases">
        <title>Genome sequencing and assembly of Pontibacter sp.</title>
        <authorList>
            <person name="Chhetri G."/>
        </authorList>
    </citation>
    <scope>NUCLEOTIDE SEQUENCE [LARGE SCALE GENOMIC DNA]</scope>
    <source>
        <strain evidence="2 3">JH31</strain>
    </source>
</reference>
<feature type="transmembrane region" description="Helical" evidence="1">
    <location>
        <begin position="59"/>
        <end position="81"/>
    </location>
</feature>
<evidence type="ECO:0000313" key="2">
    <source>
        <dbReference type="EMBL" id="MBD1395663.1"/>
    </source>
</evidence>
<dbReference type="EMBL" id="JACXAJ010000001">
    <property type="protein sequence ID" value="MBD1395663.1"/>
    <property type="molecule type" value="Genomic_DNA"/>
</dbReference>
<accession>A0ABR7XBH2</accession>
<sequence>MNPILRNILAVLAGLIVGSVVNMGIIMVSESIIPPPNGADVTTMEGLTASMHLFEPKHFLMPFLAHALGTFAGAFLAALIAANHKMKFALGIGFFFLAGGITNVFLLPSPVWFAIVDLGLAYIPMAYIAGKLATGKQSAYHTQNA</sequence>
<feature type="transmembrane region" description="Helical" evidence="1">
    <location>
        <begin position="112"/>
        <end position="130"/>
    </location>
</feature>
<proteinExistence type="predicted"/>
<keyword evidence="1" id="KW-0812">Transmembrane</keyword>
<gene>
    <name evidence="2" type="ORF">H9Q13_00665</name>
</gene>
<organism evidence="2 3">
    <name type="scientific">Pontibacter aquaedesilientis</name>
    <dbReference type="NCBI Taxonomy" id="2766980"/>
    <lineage>
        <taxon>Bacteria</taxon>
        <taxon>Pseudomonadati</taxon>
        <taxon>Bacteroidota</taxon>
        <taxon>Cytophagia</taxon>
        <taxon>Cytophagales</taxon>
        <taxon>Hymenobacteraceae</taxon>
        <taxon>Pontibacter</taxon>
    </lineage>
</organism>
<keyword evidence="3" id="KW-1185">Reference proteome</keyword>
<evidence type="ECO:0000256" key="1">
    <source>
        <dbReference type="SAM" id="Phobius"/>
    </source>
</evidence>
<evidence type="ECO:0000313" key="3">
    <source>
        <dbReference type="Proteomes" id="UP000625551"/>
    </source>
</evidence>
<keyword evidence="1" id="KW-1133">Transmembrane helix</keyword>
<feature type="transmembrane region" description="Helical" evidence="1">
    <location>
        <begin position="7"/>
        <end position="28"/>
    </location>
</feature>
<keyword evidence="1" id="KW-0472">Membrane</keyword>
<feature type="transmembrane region" description="Helical" evidence="1">
    <location>
        <begin position="88"/>
        <end position="106"/>
    </location>
</feature>
<name>A0ABR7XBH2_9BACT</name>
<protein>
    <submittedName>
        <fullName evidence="2">Uncharacterized protein</fullName>
    </submittedName>
</protein>
<dbReference type="Proteomes" id="UP000625551">
    <property type="component" value="Unassembled WGS sequence"/>
</dbReference>